<dbReference type="Proteomes" id="UP000567067">
    <property type="component" value="Unassembled WGS sequence"/>
</dbReference>
<comment type="caution">
    <text evidence="1">The sequence shown here is derived from an EMBL/GenBank/DDBJ whole genome shotgun (WGS) entry which is preliminary data.</text>
</comment>
<name>A0A7W3STK0_9BACL</name>
<gene>
    <name evidence="1" type="ORF">FHR92_002463</name>
</gene>
<evidence type="ECO:0000313" key="1">
    <source>
        <dbReference type="EMBL" id="MBA9085991.1"/>
    </source>
</evidence>
<accession>A0A7W3STK0</accession>
<protein>
    <submittedName>
        <fullName evidence="1">Uncharacterized protein</fullName>
    </submittedName>
</protein>
<keyword evidence="2" id="KW-1185">Reference proteome</keyword>
<proteinExistence type="predicted"/>
<dbReference type="EMBL" id="JACJIP010000014">
    <property type="protein sequence ID" value="MBA9085991.1"/>
    <property type="molecule type" value="Genomic_DNA"/>
</dbReference>
<evidence type="ECO:0000313" key="2">
    <source>
        <dbReference type="Proteomes" id="UP000567067"/>
    </source>
</evidence>
<organism evidence="1 2">
    <name type="scientific">Fontibacillus solani</name>
    <dbReference type="NCBI Taxonomy" id="1572857"/>
    <lineage>
        <taxon>Bacteria</taxon>
        <taxon>Bacillati</taxon>
        <taxon>Bacillota</taxon>
        <taxon>Bacilli</taxon>
        <taxon>Bacillales</taxon>
        <taxon>Paenibacillaceae</taxon>
        <taxon>Fontibacillus</taxon>
    </lineage>
</organism>
<reference evidence="1 2" key="1">
    <citation type="submission" date="2020-08" db="EMBL/GenBank/DDBJ databases">
        <title>Genomic Encyclopedia of Type Strains, Phase III (KMG-III): the genomes of soil and plant-associated and newly described type strains.</title>
        <authorList>
            <person name="Whitman W."/>
        </authorList>
    </citation>
    <scope>NUCLEOTIDE SEQUENCE [LARGE SCALE GENOMIC DNA]</scope>
    <source>
        <strain evidence="1 2">CECT 8693</strain>
    </source>
</reference>
<dbReference type="AlphaFoldDB" id="A0A7W3STK0"/>
<sequence length="50" mass="5572">MSWFATLTPYASRLSRILISAKAPCQIGLENVTLATEYSDEPTINYNPSH</sequence>